<evidence type="ECO:0000313" key="5">
    <source>
        <dbReference type="Proteomes" id="UP000245021"/>
    </source>
</evidence>
<dbReference type="GO" id="GO:0003677">
    <property type="term" value="F:DNA binding"/>
    <property type="evidence" value="ECO:0007669"/>
    <property type="project" value="UniProtKB-UniRule"/>
</dbReference>
<dbReference type="RefSeq" id="WP_109245295.1">
    <property type="nucleotide sequence ID" value="NZ_BFFO01000002.1"/>
</dbReference>
<feature type="DNA-binding region" description="H-T-H motif" evidence="2">
    <location>
        <begin position="39"/>
        <end position="58"/>
    </location>
</feature>
<comment type="caution">
    <text evidence="4">The sequence shown here is derived from an EMBL/GenBank/DDBJ whole genome shotgun (WGS) entry which is preliminary data.</text>
</comment>
<dbReference type="PRINTS" id="PR00455">
    <property type="entry name" value="HTHTETR"/>
</dbReference>
<dbReference type="PROSITE" id="PS50977">
    <property type="entry name" value="HTH_TETR_2"/>
    <property type="match status" value="1"/>
</dbReference>
<proteinExistence type="predicted"/>
<evidence type="ECO:0000256" key="1">
    <source>
        <dbReference type="ARBA" id="ARBA00023125"/>
    </source>
</evidence>
<evidence type="ECO:0000256" key="2">
    <source>
        <dbReference type="PROSITE-ProRule" id="PRU00335"/>
    </source>
</evidence>
<dbReference type="InterPro" id="IPR009057">
    <property type="entry name" value="Homeodomain-like_sf"/>
</dbReference>
<dbReference type="PANTHER" id="PTHR43479">
    <property type="entry name" value="ACREF/ENVCD OPERON REPRESSOR-RELATED"/>
    <property type="match status" value="1"/>
</dbReference>
<accession>A0A2R5HIV3</accession>
<keyword evidence="1 2" id="KW-0238">DNA-binding</keyword>
<dbReference type="AlphaFoldDB" id="A0A2R5HIV3"/>
<feature type="domain" description="HTH tetR-type" evidence="3">
    <location>
        <begin position="16"/>
        <end position="76"/>
    </location>
</feature>
<dbReference type="InterPro" id="IPR001647">
    <property type="entry name" value="HTH_TetR"/>
</dbReference>
<sequence>MPTKASKIRNREVKHSKTRNLLKEAMVELLEEKSFDSITTSELVAKAGVSRSSFYTHYQDKYDLIEAYQAELFSTITYIFTKNENEPEATLIEVYRFIDRNPIYAGLFSENGSKEIQQFFLSKLRQLFEQLILPARLDGRGIVASHQHYVSIYYANAIFGLTQAWIRDKKRESPEVLTALILQLIE</sequence>
<dbReference type="SUPFAM" id="SSF46689">
    <property type="entry name" value="Homeodomain-like"/>
    <property type="match status" value="1"/>
</dbReference>
<dbReference type="Gene3D" id="1.10.357.10">
    <property type="entry name" value="Tetracycline Repressor, domain 2"/>
    <property type="match status" value="1"/>
</dbReference>
<evidence type="ECO:0000313" key="4">
    <source>
        <dbReference type="EMBL" id="GBG96310.1"/>
    </source>
</evidence>
<dbReference type="Pfam" id="PF00440">
    <property type="entry name" value="TetR_N"/>
    <property type="match status" value="1"/>
</dbReference>
<evidence type="ECO:0000259" key="3">
    <source>
        <dbReference type="PROSITE" id="PS50977"/>
    </source>
</evidence>
<reference evidence="4 5" key="1">
    <citation type="journal article" date="2018" name="Genome Announc.">
        <title>Draft Genome Sequence of Lactococcus sp. Strain NtB2 (JCM 32569), Isolated from the Gut of the Higher Termite Nasutitermes takasagoensis.</title>
        <authorList>
            <person name="Noda S."/>
            <person name="Aihara C."/>
            <person name="Yuki M."/>
            <person name="Ohkuma M."/>
        </authorList>
    </citation>
    <scope>NUCLEOTIDE SEQUENCE [LARGE SCALE GENOMIC DNA]</scope>
    <source>
        <strain evidence="4 5">NtB2</strain>
    </source>
</reference>
<gene>
    <name evidence="4" type="primary">tetR_2</name>
    <name evidence="4" type="ORF">NtB2_00421</name>
</gene>
<dbReference type="PANTHER" id="PTHR43479:SF7">
    <property type="entry name" value="TETR-FAMILY TRANSCRIPTIONAL REGULATOR"/>
    <property type="match status" value="1"/>
</dbReference>
<dbReference type="OrthoDB" id="9810250at2"/>
<dbReference type="EMBL" id="BFFO01000002">
    <property type="protein sequence ID" value="GBG96310.1"/>
    <property type="molecule type" value="Genomic_DNA"/>
</dbReference>
<dbReference type="Proteomes" id="UP000245021">
    <property type="component" value="Unassembled WGS sequence"/>
</dbReference>
<dbReference type="InterPro" id="IPR050624">
    <property type="entry name" value="HTH-type_Tx_Regulator"/>
</dbReference>
<protein>
    <submittedName>
        <fullName evidence="4">TetR family transcriptional regulator</fullName>
    </submittedName>
</protein>
<name>A0A2R5HIV3_9LACT</name>
<dbReference type="InterPro" id="IPR039532">
    <property type="entry name" value="TetR_C_Firmicutes"/>
</dbReference>
<organism evidence="4 5">
    <name type="scientific">Lactococcus termiticola</name>
    <dbReference type="NCBI Taxonomy" id="2169526"/>
    <lineage>
        <taxon>Bacteria</taxon>
        <taxon>Bacillati</taxon>
        <taxon>Bacillota</taxon>
        <taxon>Bacilli</taxon>
        <taxon>Lactobacillales</taxon>
        <taxon>Streptococcaceae</taxon>
        <taxon>Lactococcus</taxon>
    </lineage>
</organism>
<keyword evidence="5" id="KW-1185">Reference proteome</keyword>
<dbReference type="Pfam" id="PF14278">
    <property type="entry name" value="TetR_C_8"/>
    <property type="match status" value="1"/>
</dbReference>